<dbReference type="PANTHER" id="PTHR23431:SF3">
    <property type="entry name" value="DNA-DIRECTED RNA POLYMERASES I, II, AND III SUBUNIT RPABC5"/>
    <property type="match status" value="1"/>
</dbReference>
<comment type="subcellular location">
    <subcellularLocation>
        <location evidence="1">Nucleus</location>
    </subcellularLocation>
</comment>
<accession>A0A4Q9KQG3</accession>
<dbReference type="GO" id="GO:0006366">
    <property type="term" value="P:transcription by RNA polymerase II"/>
    <property type="evidence" value="ECO:0007669"/>
    <property type="project" value="TreeGrafter"/>
</dbReference>
<dbReference type="GO" id="GO:0008270">
    <property type="term" value="F:zinc ion binding"/>
    <property type="evidence" value="ECO:0007669"/>
    <property type="project" value="InterPro"/>
</dbReference>
<dbReference type="Pfam" id="PF01194">
    <property type="entry name" value="RNA_pol_N"/>
    <property type="match status" value="1"/>
</dbReference>
<keyword evidence="6" id="KW-0804">Transcription</keyword>
<dbReference type="PANTHER" id="PTHR23431">
    <property type="entry name" value="DNA-DIRECTED RNA POLYMERASES I, II, AND III SUBUNIT RPABC5 FAMILY MEMBER"/>
    <property type="match status" value="1"/>
</dbReference>
<evidence type="ECO:0000256" key="3">
    <source>
        <dbReference type="ARBA" id="ARBA00022478"/>
    </source>
</evidence>
<comment type="caution">
    <text evidence="8">The sequence shown here is derived from an EMBL/GenBank/DDBJ whole genome shotgun (WGS) entry which is preliminary data.</text>
</comment>
<dbReference type="GO" id="GO:0005736">
    <property type="term" value="C:RNA polymerase I complex"/>
    <property type="evidence" value="ECO:0007669"/>
    <property type="project" value="TreeGrafter"/>
</dbReference>
<dbReference type="GO" id="GO:0006360">
    <property type="term" value="P:transcription by RNA polymerase I"/>
    <property type="evidence" value="ECO:0007669"/>
    <property type="project" value="TreeGrafter"/>
</dbReference>
<dbReference type="Proteomes" id="UP000291404">
    <property type="component" value="Unassembled WGS sequence"/>
</dbReference>
<dbReference type="GO" id="GO:0003899">
    <property type="term" value="F:DNA-directed RNA polymerase activity"/>
    <property type="evidence" value="ECO:0007669"/>
    <property type="project" value="InterPro"/>
</dbReference>
<protein>
    <recommendedName>
        <fullName evidence="2">DNA-directed RNA polymerases I, II, and III subunit RPABC5</fullName>
    </recommendedName>
</protein>
<name>A0A4Q9KQG3_9MICR</name>
<dbReference type="AlphaFoldDB" id="A0A4Q9KQG3"/>
<sequence length="69" mass="7978">MIIPIRCFTCGKEISSKWEPYVDLLGQGRTECEALDILGLGRKCCRRMLLCHEDIIEKVLNYDVFQNLS</sequence>
<evidence type="ECO:0000256" key="1">
    <source>
        <dbReference type="ARBA" id="ARBA00004123"/>
    </source>
</evidence>
<dbReference type="FunFam" id="1.10.10.60:FF:000024">
    <property type="entry name" value="DNA-directed RNA polymerases I, II, and III subunit"/>
    <property type="match status" value="1"/>
</dbReference>
<evidence type="ECO:0000313" key="9">
    <source>
        <dbReference type="Proteomes" id="UP000291404"/>
    </source>
</evidence>
<organism evidence="8 9">
    <name type="scientific">Hamiltosporidium magnivora</name>
    <dbReference type="NCBI Taxonomy" id="148818"/>
    <lineage>
        <taxon>Eukaryota</taxon>
        <taxon>Fungi</taxon>
        <taxon>Fungi incertae sedis</taxon>
        <taxon>Microsporidia</taxon>
        <taxon>Dubosqiidae</taxon>
        <taxon>Hamiltosporidium</taxon>
    </lineage>
</organism>
<reference evidence="8 9" key="1">
    <citation type="submission" date="2017-12" db="EMBL/GenBank/DDBJ databases">
        <authorList>
            <person name="Pombert J.-F."/>
            <person name="Haag K.L."/>
            <person name="Ebert D."/>
        </authorList>
    </citation>
    <scope>NUCLEOTIDE SEQUENCE [LARGE SCALE GENOMIC DNA]</scope>
    <source>
        <strain evidence="8">BE-OM-2</strain>
    </source>
</reference>
<keyword evidence="9" id="KW-1185">Reference proteome</keyword>
<dbReference type="VEuPathDB" id="MicrosporidiaDB:CWI36_3297p0010"/>
<dbReference type="Gene3D" id="1.10.10.60">
    <property type="entry name" value="Homeodomain-like"/>
    <property type="match status" value="1"/>
</dbReference>
<evidence type="ECO:0000256" key="4">
    <source>
        <dbReference type="ARBA" id="ARBA00022723"/>
    </source>
</evidence>
<keyword evidence="5" id="KW-0862">Zinc</keyword>
<dbReference type="VEuPathDB" id="MicrosporidiaDB:CWI39_1141p0010"/>
<dbReference type="GO" id="GO:0005665">
    <property type="term" value="C:RNA polymerase II, core complex"/>
    <property type="evidence" value="ECO:0007669"/>
    <property type="project" value="TreeGrafter"/>
</dbReference>
<dbReference type="EMBL" id="PITI01003297">
    <property type="protein sequence ID" value="TBT96883.1"/>
    <property type="molecule type" value="Genomic_DNA"/>
</dbReference>
<dbReference type="STRING" id="148818.A0A4Q9KQG3"/>
<dbReference type="InterPro" id="IPR020789">
    <property type="entry name" value="RNA_pol_suN_Zn-BS"/>
</dbReference>
<keyword evidence="4" id="KW-0479">Metal-binding</keyword>
<dbReference type="GO" id="GO:0042797">
    <property type="term" value="P:tRNA transcription by RNA polymerase III"/>
    <property type="evidence" value="ECO:0007669"/>
    <property type="project" value="TreeGrafter"/>
</dbReference>
<dbReference type="NCBIfam" id="NF003089">
    <property type="entry name" value="PRK04016.1"/>
    <property type="match status" value="1"/>
</dbReference>
<proteinExistence type="inferred from homology"/>
<evidence type="ECO:0000256" key="5">
    <source>
        <dbReference type="ARBA" id="ARBA00022833"/>
    </source>
</evidence>
<evidence type="ECO:0000256" key="6">
    <source>
        <dbReference type="ARBA" id="ARBA00023163"/>
    </source>
</evidence>
<keyword evidence="3" id="KW-0240">DNA-directed RNA polymerase</keyword>
<dbReference type="GO" id="GO:0003677">
    <property type="term" value="F:DNA binding"/>
    <property type="evidence" value="ECO:0007669"/>
    <property type="project" value="InterPro"/>
</dbReference>
<evidence type="ECO:0000256" key="7">
    <source>
        <dbReference type="ARBA" id="ARBA00025720"/>
    </source>
</evidence>
<dbReference type="SUPFAM" id="SSF46924">
    <property type="entry name" value="RNA polymerase subunit RPB10"/>
    <property type="match status" value="1"/>
</dbReference>
<evidence type="ECO:0000256" key="2">
    <source>
        <dbReference type="ARBA" id="ARBA00020813"/>
    </source>
</evidence>
<dbReference type="PROSITE" id="PS01112">
    <property type="entry name" value="RNA_POL_N_8KD"/>
    <property type="match status" value="1"/>
</dbReference>
<dbReference type="GO" id="GO:0005666">
    <property type="term" value="C:RNA polymerase III complex"/>
    <property type="evidence" value="ECO:0007669"/>
    <property type="project" value="TreeGrafter"/>
</dbReference>
<evidence type="ECO:0000313" key="8">
    <source>
        <dbReference type="EMBL" id="TBT96883.1"/>
    </source>
</evidence>
<dbReference type="InterPro" id="IPR023580">
    <property type="entry name" value="RNA_pol_su_RPB10"/>
</dbReference>
<dbReference type="InterPro" id="IPR000268">
    <property type="entry name" value="RPABC5/Rpb10"/>
</dbReference>
<comment type="similarity">
    <text evidence="7">Belongs to the archaeal Rpo10/eukaryotic RPB10 RNA polymerase subunit family.</text>
</comment>
<gene>
    <name evidence="8" type="ORF">CWI36_3297p0010</name>
</gene>
<dbReference type="PIRSF" id="PIRSF005653">
    <property type="entry name" value="RNA_pol_N/8_sub"/>
    <property type="match status" value="1"/>
</dbReference>